<name>A0A5E4Q9N8_9NEOP</name>
<dbReference type="PANTHER" id="PTHR23106">
    <property type="entry name" value="ANGIOGENIC FACTOR WITH G PATCH AND FHA DOMAINS 1"/>
    <property type="match status" value="1"/>
</dbReference>
<proteinExistence type="predicted"/>
<dbReference type="AlphaFoldDB" id="A0A5E4Q9N8"/>
<gene>
    <name evidence="2" type="ORF">LSINAPIS_LOCUS6082</name>
</gene>
<organism evidence="2 3">
    <name type="scientific">Leptidea sinapis</name>
    <dbReference type="NCBI Taxonomy" id="189913"/>
    <lineage>
        <taxon>Eukaryota</taxon>
        <taxon>Metazoa</taxon>
        <taxon>Ecdysozoa</taxon>
        <taxon>Arthropoda</taxon>
        <taxon>Hexapoda</taxon>
        <taxon>Insecta</taxon>
        <taxon>Pterygota</taxon>
        <taxon>Neoptera</taxon>
        <taxon>Endopterygota</taxon>
        <taxon>Lepidoptera</taxon>
        <taxon>Glossata</taxon>
        <taxon>Ditrysia</taxon>
        <taxon>Papilionoidea</taxon>
        <taxon>Pieridae</taxon>
        <taxon>Dismorphiinae</taxon>
        <taxon>Leptidea</taxon>
    </lineage>
</organism>
<dbReference type="Proteomes" id="UP000324832">
    <property type="component" value="Unassembled WGS sequence"/>
</dbReference>
<dbReference type="InterPro" id="IPR053027">
    <property type="entry name" value="AGGF1"/>
</dbReference>
<evidence type="ECO:0000313" key="3">
    <source>
        <dbReference type="Proteomes" id="UP000324832"/>
    </source>
</evidence>
<sequence length="99" mass="11562">MVYVESAGMYYDYKTGYYYNPELKLYYHTETGCYYTYLDDNKTFVFHSYPDRSSVNAPLEAHMKKKAKKQKKITKSDDIENLTTNLSQVSLRGKTALGK</sequence>
<accession>A0A5E4Q9N8</accession>
<evidence type="ECO:0000259" key="1">
    <source>
        <dbReference type="Pfam" id="PF17780"/>
    </source>
</evidence>
<dbReference type="PANTHER" id="PTHR23106:SF24">
    <property type="entry name" value="ANGIOGENIC FACTOR WITH G PATCH AND FHA DOMAINS 1"/>
    <property type="match status" value="1"/>
</dbReference>
<dbReference type="InterPro" id="IPR041591">
    <property type="entry name" value="OCRE"/>
</dbReference>
<dbReference type="EMBL" id="FZQP02001859">
    <property type="protein sequence ID" value="VVC94033.1"/>
    <property type="molecule type" value="Genomic_DNA"/>
</dbReference>
<reference evidence="2 3" key="1">
    <citation type="submission" date="2017-07" db="EMBL/GenBank/DDBJ databases">
        <authorList>
            <person name="Talla V."/>
            <person name="Backstrom N."/>
        </authorList>
    </citation>
    <scope>NUCLEOTIDE SEQUENCE [LARGE SCALE GENOMIC DNA]</scope>
</reference>
<evidence type="ECO:0000313" key="2">
    <source>
        <dbReference type="EMBL" id="VVC94033.1"/>
    </source>
</evidence>
<dbReference type="Pfam" id="PF17780">
    <property type="entry name" value="OCRE"/>
    <property type="match status" value="1"/>
</dbReference>
<keyword evidence="3" id="KW-1185">Reference proteome</keyword>
<feature type="domain" description="OCRE" evidence="1">
    <location>
        <begin position="1"/>
        <end position="48"/>
    </location>
</feature>
<protein>
    <recommendedName>
        <fullName evidence="1">OCRE domain-containing protein</fullName>
    </recommendedName>
</protein>